<dbReference type="GO" id="GO:0015035">
    <property type="term" value="F:protein-disulfide reductase activity"/>
    <property type="evidence" value="ECO:0007669"/>
    <property type="project" value="TreeGrafter"/>
</dbReference>
<dbReference type="SUPFAM" id="SSF52047">
    <property type="entry name" value="RNI-like"/>
    <property type="match status" value="1"/>
</dbReference>
<name>A0A7Y7B2F6_STRMO</name>
<dbReference type="InterPro" id="IPR017937">
    <property type="entry name" value="Thioredoxin_CS"/>
</dbReference>
<accession>A0A7Y7B2F6</accession>
<keyword evidence="4" id="KW-1015">Disulfide bond</keyword>
<dbReference type="CDD" id="cd02947">
    <property type="entry name" value="TRX_family"/>
    <property type="match status" value="1"/>
</dbReference>
<dbReference type="PANTHER" id="PTHR45663">
    <property type="entry name" value="GEO12009P1"/>
    <property type="match status" value="1"/>
</dbReference>
<dbReference type="Gene3D" id="3.80.10.10">
    <property type="entry name" value="Ribonuclease Inhibitor"/>
    <property type="match status" value="1"/>
</dbReference>
<evidence type="ECO:0000256" key="4">
    <source>
        <dbReference type="ARBA" id="ARBA00023157"/>
    </source>
</evidence>
<dbReference type="PROSITE" id="PS51352">
    <property type="entry name" value="THIOREDOXIN_2"/>
    <property type="match status" value="1"/>
</dbReference>
<reference evidence="7 8" key="1">
    <citation type="submission" date="2020-04" db="EMBL/GenBank/DDBJ databases">
        <title>Draft Genome Sequence of Streptomyces morookaense DSM 40503, an 8-azaguanine-producing strain.</title>
        <authorList>
            <person name="Qi J."/>
            <person name="Gao J.-M."/>
        </authorList>
    </citation>
    <scope>NUCLEOTIDE SEQUENCE [LARGE SCALE GENOMIC DNA]</scope>
    <source>
        <strain evidence="7 8">DSM 40503</strain>
    </source>
</reference>
<evidence type="ECO:0000256" key="2">
    <source>
        <dbReference type="ARBA" id="ARBA00022448"/>
    </source>
</evidence>
<evidence type="ECO:0000313" key="8">
    <source>
        <dbReference type="Proteomes" id="UP000587462"/>
    </source>
</evidence>
<evidence type="ECO:0000256" key="3">
    <source>
        <dbReference type="ARBA" id="ARBA00022982"/>
    </source>
</evidence>
<dbReference type="Pfam" id="PF00085">
    <property type="entry name" value="Thioredoxin"/>
    <property type="match status" value="1"/>
</dbReference>
<dbReference type="Gene3D" id="3.40.30.10">
    <property type="entry name" value="Glutaredoxin"/>
    <property type="match status" value="1"/>
</dbReference>
<evidence type="ECO:0000256" key="5">
    <source>
        <dbReference type="ARBA" id="ARBA00023284"/>
    </source>
</evidence>
<keyword evidence="8" id="KW-1185">Reference proteome</keyword>
<protein>
    <submittedName>
        <fullName evidence="7">Thioredoxin family protein</fullName>
    </submittedName>
</protein>
<dbReference type="GO" id="GO:0005737">
    <property type="term" value="C:cytoplasm"/>
    <property type="evidence" value="ECO:0007669"/>
    <property type="project" value="TreeGrafter"/>
</dbReference>
<evidence type="ECO:0000259" key="6">
    <source>
        <dbReference type="PROSITE" id="PS51352"/>
    </source>
</evidence>
<sequence>MGNRTRIIRFPEQGLPGTLVSCAEGEDPVEREPSGLLELPSEAQLIYAADTDGDGLAALAELPPDTFTVVDLGGATDEAIRSVAGQRGLRTLVLSGDFTDEGVAALGGMPELTDLVLESSCFTGTGLAALAGTETFGSLRSLVLSDAPALESERLHALSEAHRLTGLTLDGIRVDDALADVLLALAPSPAEVWLTERPGHELDLAVLERLLGAGLEVNGVRTAPRHAARFARIAADAATMPDLPDGESAAPPRGGVLHEITEERELDRLLSQPLPILVDLTAPWCGPCEILAPVLEDTVEAHGAGLIGVQIDISRAEWARQRFDALGVPAVVLLRDGREVSRFSGVWPRQRITDWLATAGVDGIRQGPS</sequence>
<keyword evidence="3" id="KW-0249">Electron transport</keyword>
<feature type="domain" description="Thioredoxin" evidence="6">
    <location>
        <begin position="228"/>
        <end position="361"/>
    </location>
</feature>
<dbReference type="InterPro" id="IPR032675">
    <property type="entry name" value="LRR_dom_sf"/>
</dbReference>
<evidence type="ECO:0000256" key="1">
    <source>
        <dbReference type="ARBA" id="ARBA00008987"/>
    </source>
</evidence>
<keyword evidence="5" id="KW-0676">Redox-active center</keyword>
<dbReference type="AlphaFoldDB" id="A0A7Y7B2F6"/>
<dbReference type="SUPFAM" id="SSF52833">
    <property type="entry name" value="Thioredoxin-like"/>
    <property type="match status" value="1"/>
</dbReference>
<dbReference type="PROSITE" id="PS00194">
    <property type="entry name" value="THIOREDOXIN_1"/>
    <property type="match status" value="1"/>
</dbReference>
<evidence type="ECO:0000313" key="7">
    <source>
        <dbReference type="EMBL" id="NVK77780.1"/>
    </source>
</evidence>
<dbReference type="EMBL" id="JABBXF010000016">
    <property type="protein sequence ID" value="NVK77780.1"/>
    <property type="molecule type" value="Genomic_DNA"/>
</dbReference>
<keyword evidence="2" id="KW-0813">Transport</keyword>
<proteinExistence type="inferred from homology"/>
<dbReference type="PANTHER" id="PTHR45663:SF11">
    <property type="entry name" value="GEO12009P1"/>
    <property type="match status" value="1"/>
</dbReference>
<dbReference type="InterPro" id="IPR013766">
    <property type="entry name" value="Thioredoxin_domain"/>
</dbReference>
<dbReference type="Proteomes" id="UP000587462">
    <property type="component" value="Unassembled WGS sequence"/>
</dbReference>
<dbReference type="RefSeq" id="WP_171079570.1">
    <property type="nucleotide sequence ID" value="NZ_BNBU01000003.1"/>
</dbReference>
<comment type="caution">
    <text evidence="7">The sequence shown here is derived from an EMBL/GenBank/DDBJ whole genome shotgun (WGS) entry which is preliminary data.</text>
</comment>
<gene>
    <name evidence="7" type="ORF">HG542_08895</name>
</gene>
<dbReference type="InterPro" id="IPR036249">
    <property type="entry name" value="Thioredoxin-like_sf"/>
</dbReference>
<comment type="similarity">
    <text evidence="1">Belongs to the thioredoxin family.</text>
</comment>
<organism evidence="7 8">
    <name type="scientific">Streptomyces morookaense</name>
    <name type="common">Streptoverticillium morookaense</name>
    <dbReference type="NCBI Taxonomy" id="1970"/>
    <lineage>
        <taxon>Bacteria</taxon>
        <taxon>Bacillati</taxon>
        <taxon>Actinomycetota</taxon>
        <taxon>Actinomycetes</taxon>
        <taxon>Kitasatosporales</taxon>
        <taxon>Streptomycetaceae</taxon>
        <taxon>Streptomyces</taxon>
    </lineage>
</organism>